<evidence type="ECO:0000256" key="10">
    <source>
        <dbReference type="SAM" id="MobiDB-lite"/>
    </source>
</evidence>
<feature type="region of interest" description="Disordered" evidence="10">
    <location>
        <begin position="501"/>
        <end position="523"/>
    </location>
</feature>
<evidence type="ECO:0000256" key="8">
    <source>
        <dbReference type="ARBA" id="ARBA00023180"/>
    </source>
</evidence>
<feature type="compositionally biased region" description="Gly residues" evidence="10">
    <location>
        <begin position="7"/>
        <end position="19"/>
    </location>
</feature>
<dbReference type="PANTHER" id="PTHR11958:SF63">
    <property type="entry name" value="AMINO ACID TRANSPORTER"/>
    <property type="match status" value="1"/>
</dbReference>
<keyword evidence="5 9" id="KW-0769">Symport</keyword>
<feature type="transmembrane region" description="Helical" evidence="9">
    <location>
        <begin position="144"/>
        <end position="166"/>
    </location>
</feature>
<dbReference type="InterPro" id="IPR036458">
    <property type="entry name" value="Na:dicarbo_symporter_sf"/>
</dbReference>
<feature type="region of interest" description="Disordered" evidence="10">
    <location>
        <begin position="1"/>
        <end position="42"/>
    </location>
</feature>
<dbReference type="GO" id="GO:0015501">
    <property type="term" value="F:glutamate:sodium symporter activity"/>
    <property type="evidence" value="ECO:0007669"/>
    <property type="project" value="TreeGrafter"/>
</dbReference>
<keyword evidence="8" id="KW-0325">Glycoprotein</keyword>
<proteinExistence type="inferred from homology"/>
<dbReference type="InterPro" id="IPR001991">
    <property type="entry name" value="Na-dicarboxylate_symporter"/>
</dbReference>
<gene>
    <name evidence="11" type="primary">Slc1a2</name>
    <name evidence="11" type="ORF">g.15405</name>
</gene>
<dbReference type="Gene3D" id="1.10.3860.10">
    <property type="entry name" value="Sodium:dicarboxylate symporter"/>
    <property type="match status" value="1"/>
</dbReference>
<evidence type="ECO:0000256" key="1">
    <source>
        <dbReference type="ARBA" id="ARBA00004141"/>
    </source>
</evidence>
<dbReference type="GO" id="GO:0015175">
    <property type="term" value="F:neutral L-amino acid transmembrane transporter activity"/>
    <property type="evidence" value="ECO:0007669"/>
    <property type="project" value="TreeGrafter"/>
</dbReference>
<keyword evidence="4 9" id="KW-0812">Transmembrane</keyword>
<keyword evidence="3 9" id="KW-0813">Transport</keyword>
<feature type="transmembrane region" description="Helical" evidence="9">
    <location>
        <begin position="66"/>
        <end position="88"/>
    </location>
</feature>
<dbReference type="GO" id="GO:0005886">
    <property type="term" value="C:plasma membrane"/>
    <property type="evidence" value="ECO:0007669"/>
    <property type="project" value="TreeGrafter"/>
</dbReference>
<dbReference type="EMBL" id="GGYP01007175">
    <property type="protein sequence ID" value="MDE51946.1"/>
    <property type="molecule type" value="Transcribed_RNA"/>
</dbReference>
<dbReference type="GO" id="GO:0005313">
    <property type="term" value="F:L-glutamate transmembrane transporter activity"/>
    <property type="evidence" value="ECO:0007669"/>
    <property type="project" value="TreeGrafter"/>
</dbReference>
<accession>A0A6G1SN39</accession>
<feature type="transmembrane region" description="Helical" evidence="9">
    <location>
        <begin position="431"/>
        <end position="454"/>
    </location>
</feature>
<evidence type="ECO:0000256" key="7">
    <source>
        <dbReference type="ARBA" id="ARBA00023136"/>
    </source>
</evidence>
<dbReference type="Pfam" id="PF00375">
    <property type="entry name" value="SDF"/>
    <property type="match status" value="1"/>
</dbReference>
<evidence type="ECO:0000256" key="5">
    <source>
        <dbReference type="ARBA" id="ARBA00022847"/>
    </source>
</evidence>
<dbReference type="SUPFAM" id="SSF118215">
    <property type="entry name" value="Proton glutamate symport protein"/>
    <property type="match status" value="1"/>
</dbReference>
<feature type="transmembrane region" description="Helical" evidence="9">
    <location>
        <begin position="278"/>
        <end position="300"/>
    </location>
</feature>
<dbReference type="InterPro" id="IPR050746">
    <property type="entry name" value="DAACS"/>
</dbReference>
<evidence type="ECO:0000256" key="2">
    <source>
        <dbReference type="ARBA" id="ARBA00006148"/>
    </source>
</evidence>
<feature type="transmembrane region" description="Helical" evidence="9">
    <location>
        <begin position="312"/>
        <end position="336"/>
    </location>
</feature>
<dbReference type="PANTHER" id="PTHR11958">
    <property type="entry name" value="SODIUM/DICARBOXYLATE SYMPORTER-RELATED"/>
    <property type="match status" value="1"/>
</dbReference>
<dbReference type="PRINTS" id="PR00173">
    <property type="entry name" value="EDTRNSPORT"/>
</dbReference>
<reference evidence="11" key="1">
    <citation type="submission" date="2018-10" db="EMBL/GenBank/DDBJ databases">
        <title>Transcriptome assembly of Aceria tosichella (Wheat curl mite) Type 2.</title>
        <authorList>
            <person name="Scully E.D."/>
            <person name="Geib S.M."/>
            <person name="Palmer N.A."/>
            <person name="Gupta A.K."/>
            <person name="Sarath G."/>
            <person name="Tatineni S."/>
        </authorList>
    </citation>
    <scope>NUCLEOTIDE SEQUENCE</scope>
    <source>
        <strain evidence="11">LincolnNE</strain>
    </source>
</reference>
<evidence type="ECO:0000313" key="11">
    <source>
        <dbReference type="EMBL" id="MDE51946.1"/>
    </source>
</evidence>
<keyword evidence="6 9" id="KW-1133">Transmembrane helix</keyword>
<feature type="transmembrane region" description="Helical" evidence="9">
    <location>
        <begin position="108"/>
        <end position="132"/>
    </location>
</feature>
<evidence type="ECO:0000256" key="6">
    <source>
        <dbReference type="ARBA" id="ARBA00022989"/>
    </source>
</evidence>
<sequence length="523" mass="56124">MDNSVGQSGGGGGSQGGNSPGAAESMKLTTRRKSTSSSKSSINSENLYTKNLTFGQLFKRSILKNVLLISTIGAVFAGAVIGMSMRYASSTGRYSPDTVTLLAFPGDMFLRMLKMLILPLIIASVISALASLDSTVSGKIGMRACMFYMTTTVMATITGIILVTLIHPGNVAMKEGHSGKGVVQRGKGSTVDAVTDLVRQIIPDNIVAACFQHPETNYIHDDMRNETIKKVVNKEGANVLGLMFFCCIFGVICSKLGERASILVKFFQALDHTVMQMVLLTMYFSPIGIMSLIIEKLLVIEDLGDTMGRLGMYMVTVIIGLIIHGFISIPSMYGIVTRKNPLTFMRKCTECIVFAIGTGSSTATLPVTFKCLEENVKCDTRITRFVLPIGATINMDGTALYEAVAAIFIGQMNGMVFSLPDLIIISLTSTAASFGAAAVPSAGLVTMIMVLTAVGLPTEDITMIVAVDWFLDRIRTAVNVLSDGYVAGIVAHLSKDELAKYDSEQGARQHPELDRPHPLDSQA</sequence>
<comment type="subcellular location">
    <subcellularLocation>
        <location evidence="1 9">Membrane</location>
        <topology evidence="1 9">Multi-pass membrane protein</topology>
    </subcellularLocation>
</comment>
<dbReference type="InterPro" id="IPR018107">
    <property type="entry name" value="Na-dicarboxylate_symporter_CS"/>
</dbReference>
<keyword evidence="7 9" id="KW-0472">Membrane</keyword>
<dbReference type="AlphaFoldDB" id="A0A6G1SN39"/>
<feature type="transmembrane region" description="Helical" evidence="9">
    <location>
        <begin position="239"/>
        <end position="257"/>
    </location>
</feature>
<evidence type="ECO:0000256" key="4">
    <source>
        <dbReference type="ARBA" id="ARBA00022692"/>
    </source>
</evidence>
<comment type="similarity">
    <text evidence="2 9">Belongs to the dicarboxylate/amino acid:cation symporter (DAACS) (TC 2.A.23) family.</text>
</comment>
<organism evidence="11">
    <name type="scientific">Aceria tosichella</name>
    <name type="common">wheat curl mite</name>
    <dbReference type="NCBI Taxonomy" id="561515"/>
    <lineage>
        <taxon>Eukaryota</taxon>
        <taxon>Metazoa</taxon>
        <taxon>Ecdysozoa</taxon>
        <taxon>Arthropoda</taxon>
        <taxon>Chelicerata</taxon>
        <taxon>Arachnida</taxon>
        <taxon>Acari</taxon>
        <taxon>Acariformes</taxon>
        <taxon>Trombidiformes</taxon>
        <taxon>Prostigmata</taxon>
        <taxon>Eupodina</taxon>
        <taxon>Eriophyoidea</taxon>
        <taxon>Eriophyidae</taxon>
        <taxon>Eriophyinae</taxon>
        <taxon>Aceriini</taxon>
        <taxon>Aceria</taxon>
    </lineage>
</organism>
<dbReference type="PROSITE" id="PS00713">
    <property type="entry name" value="NA_DICARBOXYL_SYMP_1"/>
    <property type="match status" value="1"/>
</dbReference>
<evidence type="ECO:0000256" key="3">
    <source>
        <dbReference type="ARBA" id="ARBA00022448"/>
    </source>
</evidence>
<name>A0A6G1SN39_9ACAR</name>
<evidence type="ECO:0000256" key="9">
    <source>
        <dbReference type="RuleBase" id="RU361216"/>
    </source>
</evidence>
<protein>
    <recommendedName>
        <fullName evidence="9">Amino acid transporter</fullName>
    </recommendedName>
</protein>